<dbReference type="EMBL" id="ML179793">
    <property type="protein sequence ID" value="THU81610.1"/>
    <property type="molecule type" value="Genomic_DNA"/>
</dbReference>
<evidence type="ECO:0000259" key="2">
    <source>
        <dbReference type="Pfam" id="PF03184"/>
    </source>
</evidence>
<dbReference type="OrthoDB" id="3265672at2759"/>
<feature type="non-terminal residue" evidence="4">
    <location>
        <position position="406"/>
    </location>
</feature>
<dbReference type="InterPro" id="IPR004875">
    <property type="entry name" value="DDE_SF_endonuclease_dom"/>
</dbReference>
<evidence type="ECO:0000256" key="1">
    <source>
        <dbReference type="SAM" id="MobiDB-lite"/>
    </source>
</evidence>
<sequence length="406" mass="46537">MPNTVCSPTRKKKPKKSTRISDKQEETIAEAQRFFEAGTQLSIKEVAKKFSVPYQTLRRRIKGETKPKKLAHEHQQLLTEAEEQVLVKWGKYLGRMARPFNKRTIRPKVLDILRARGHDVQDNTGLDPKRAQAFNYSTVSHHFALLKSTMEEKDIPWDNVYNMDEKGIQLGGGRKGSQVKYFFDVDDKMMYRLQSDDLELVTIIDCVCADGTSVIRPCFVFSGVKKAEEWFHVDDKILIASSTNGWTDDEIGFEWFKRVFVPQAKERNTSGKPILLIYDGHGSHTLESWAEHGFENDIVLYCLPPHTTHRLQPLDVGCFGPLQKAWFQRCDDIMNETGSGMEIRDVVKEYMAARTKSFTERNTLTAWRKSGIRPLDPDLFTEADFAPSYASSTIMHVPPSFPQKLP</sequence>
<dbReference type="InterPro" id="IPR050863">
    <property type="entry name" value="CenT-Element_Derived"/>
</dbReference>
<dbReference type="Gene3D" id="3.30.420.10">
    <property type="entry name" value="Ribonuclease H-like superfamily/Ribonuclease H"/>
    <property type="match status" value="1"/>
</dbReference>
<reference evidence="4 5" key="1">
    <citation type="journal article" date="2019" name="Nat. Ecol. Evol.">
        <title>Megaphylogeny resolves global patterns of mushroom evolution.</title>
        <authorList>
            <person name="Varga T."/>
            <person name="Krizsan K."/>
            <person name="Foldi C."/>
            <person name="Dima B."/>
            <person name="Sanchez-Garcia M."/>
            <person name="Sanchez-Ramirez S."/>
            <person name="Szollosi G.J."/>
            <person name="Szarkandi J.G."/>
            <person name="Papp V."/>
            <person name="Albert L."/>
            <person name="Andreopoulos W."/>
            <person name="Angelini C."/>
            <person name="Antonin V."/>
            <person name="Barry K.W."/>
            <person name="Bougher N.L."/>
            <person name="Buchanan P."/>
            <person name="Buyck B."/>
            <person name="Bense V."/>
            <person name="Catcheside P."/>
            <person name="Chovatia M."/>
            <person name="Cooper J."/>
            <person name="Damon W."/>
            <person name="Desjardin D."/>
            <person name="Finy P."/>
            <person name="Geml J."/>
            <person name="Haridas S."/>
            <person name="Hughes K."/>
            <person name="Justo A."/>
            <person name="Karasinski D."/>
            <person name="Kautmanova I."/>
            <person name="Kiss B."/>
            <person name="Kocsube S."/>
            <person name="Kotiranta H."/>
            <person name="LaButti K.M."/>
            <person name="Lechner B.E."/>
            <person name="Liimatainen K."/>
            <person name="Lipzen A."/>
            <person name="Lukacs Z."/>
            <person name="Mihaltcheva S."/>
            <person name="Morgado L.N."/>
            <person name="Niskanen T."/>
            <person name="Noordeloos M.E."/>
            <person name="Ohm R.A."/>
            <person name="Ortiz-Santana B."/>
            <person name="Ovrebo C."/>
            <person name="Racz N."/>
            <person name="Riley R."/>
            <person name="Savchenko A."/>
            <person name="Shiryaev A."/>
            <person name="Soop K."/>
            <person name="Spirin V."/>
            <person name="Szebenyi C."/>
            <person name="Tomsovsky M."/>
            <person name="Tulloss R.E."/>
            <person name="Uehling J."/>
            <person name="Grigoriev I.V."/>
            <person name="Vagvolgyi C."/>
            <person name="Papp T."/>
            <person name="Martin F.M."/>
            <person name="Miettinen O."/>
            <person name="Hibbett D.S."/>
            <person name="Nagy L.G."/>
        </authorList>
    </citation>
    <scope>NUCLEOTIDE SEQUENCE [LARGE SCALE GENOMIC DNA]</scope>
    <source>
        <strain evidence="4 5">CBS 962.96</strain>
    </source>
</reference>
<proteinExistence type="predicted"/>
<dbReference type="Pfam" id="PF03184">
    <property type="entry name" value="DDE_1"/>
    <property type="match status" value="1"/>
</dbReference>
<dbReference type="PANTHER" id="PTHR19303:SF74">
    <property type="entry name" value="POGO TRANSPOSABLE ELEMENT WITH KRAB DOMAIN"/>
    <property type="match status" value="1"/>
</dbReference>
<feature type="compositionally biased region" description="Basic residues" evidence="1">
    <location>
        <begin position="9"/>
        <end position="18"/>
    </location>
</feature>
<name>A0A4S8L023_DENBC</name>
<protein>
    <submittedName>
        <fullName evidence="4">DDE-domain-containing protein</fullName>
    </submittedName>
</protein>
<evidence type="ECO:0000313" key="3">
    <source>
        <dbReference type="EMBL" id="THU77636.1"/>
    </source>
</evidence>
<dbReference type="AlphaFoldDB" id="A0A4S8L023"/>
<evidence type="ECO:0000313" key="4">
    <source>
        <dbReference type="EMBL" id="THU81610.1"/>
    </source>
</evidence>
<dbReference type="EMBL" id="ML180378">
    <property type="protein sequence ID" value="THU77636.1"/>
    <property type="molecule type" value="Genomic_DNA"/>
</dbReference>
<dbReference type="GO" id="GO:0003677">
    <property type="term" value="F:DNA binding"/>
    <property type="evidence" value="ECO:0007669"/>
    <property type="project" value="TreeGrafter"/>
</dbReference>
<dbReference type="PANTHER" id="PTHR19303">
    <property type="entry name" value="TRANSPOSON"/>
    <property type="match status" value="1"/>
</dbReference>
<accession>A0A4S8L023</accession>
<dbReference type="GO" id="GO:0005634">
    <property type="term" value="C:nucleus"/>
    <property type="evidence" value="ECO:0007669"/>
    <property type="project" value="TreeGrafter"/>
</dbReference>
<feature type="domain" description="DDE-1" evidence="2">
    <location>
        <begin position="201"/>
        <end position="367"/>
    </location>
</feature>
<keyword evidence="5" id="KW-1185">Reference proteome</keyword>
<evidence type="ECO:0000313" key="5">
    <source>
        <dbReference type="Proteomes" id="UP000297245"/>
    </source>
</evidence>
<dbReference type="Proteomes" id="UP000297245">
    <property type="component" value="Unassembled WGS sequence"/>
</dbReference>
<organism evidence="4 5">
    <name type="scientific">Dendrothele bispora (strain CBS 962.96)</name>
    <dbReference type="NCBI Taxonomy" id="1314807"/>
    <lineage>
        <taxon>Eukaryota</taxon>
        <taxon>Fungi</taxon>
        <taxon>Dikarya</taxon>
        <taxon>Basidiomycota</taxon>
        <taxon>Agaricomycotina</taxon>
        <taxon>Agaricomycetes</taxon>
        <taxon>Agaricomycetidae</taxon>
        <taxon>Agaricales</taxon>
        <taxon>Agaricales incertae sedis</taxon>
        <taxon>Dendrothele</taxon>
    </lineage>
</organism>
<dbReference type="InterPro" id="IPR036397">
    <property type="entry name" value="RNaseH_sf"/>
</dbReference>
<gene>
    <name evidence="4" type="ORF">K435DRAFT_693182</name>
    <name evidence="3" type="ORF">K435DRAFT_701906</name>
</gene>
<feature type="region of interest" description="Disordered" evidence="1">
    <location>
        <begin position="1"/>
        <end position="24"/>
    </location>
</feature>